<evidence type="ECO:0000256" key="4">
    <source>
        <dbReference type="SAM" id="MobiDB-lite"/>
    </source>
</evidence>
<dbReference type="PANTHER" id="PTHR46158">
    <property type="entry name" value="OS02G0165000 PROTEIN"/>
    <property type="match status" value="1"/>
</dbReference>
<sequence>MSEGQLRIESSGKWLGTHETATQPLVPRPSFRRQLSSPMAGIPDSPSSSQGSRSEREGASRPPPVESTVHGAEPPLPDHHFWRIRSIAKRPPLQRQPSDLVLVLPRPERVIDIGEESKREPGGSVLGGLGASLARSLSMSLSSLSQRGKVDERERQPVMLDEAICRICFDQLTEGETWRLECQCKGDMALAHEQCALRWFNLRGNRLCEVCGSEVENLPVILERRREGENGTTDGSGAATAGAAAADETVLPRRYRDVPMVFIAAAVAYFCFFEQMLVSQQGKDAVSVSIPASLILAVTTITIAARTDPSKLWGLGLMQFFFVVIVAQLTFSLGHVGGVGACFIGGFVGTVGTIVVYSVIRDMRRYHSRTREPLDVPHGMGIAANQGEEMVERGIDSPDQLRSDPVDTAAGDSDSHRSRQSNQPPASSGGGLEEVRP</sequence>
<dbReference type="InterPro" id="IPR013083">
    <property type="entry name" value="Znf_RING/FYVE/PHD"/>
</dbReference>
<dbReference type="STRING" id="105231.A0A1Y1HJX0"/>
<evidence type="ECO:0000259" key="6">
    <source>
        <dbReference type="PROSITE" id="PS51292"/>
    </source>
</evidence>
<feature type="transmembrane region" description="Helical" evidence="5">
    <location>
        <begin position="312"/>
        <end position="331"/>
    </location>
</feature>
<evidence type="ECO:0000256" key="1">
    <source>
        <dbReference type="ARBA" id="ARBA00022723"/>
    </source>
</evidence>
<evidence type="ECO:0000256" key="2">
    <source>
        <dbReference type="ARBA" id="ARBA00022771"/>
    </source>
</evidence>
<feature type="transmembrane region" description="Helical" evidence="5">
    <location>
        <begin position="285"/>
        <end position="305"/>
    </location>
</feature>
<name>A0A1Y1HJX0_KLENI</name>
<keyword evidence="3" id="KW-0862">Zinc</keyword>
<dbReference type="PROSITE" id="PS51292">
    <property type="entry name" value="ZF_RING_CH"/>
    <property type="match status" value="1"/>
</dbReference>
<feature type="region of interest" description="Disordered" evidence="4">
    <location>
        <begin position="1"/>
        <end position="77"/>
    </location>
</feature>
<keyword evidence="5" id="KW-1133">Transmembrane helix</keyword>
<keyword evidence="1" id="KW-0479">Metal-binding</keyword>
<accession>A0A1Y1HJX0</accession>
<keyword evidence="8" id="KW-1185">Reference proteome</keyword>
<dbReference type="InterPro" id="IPR011016">
    <property type="entry name" value="Znf_RING-CH"/>
</dbReference>
<gene>
    <name evidence="7" type="ORF">KFL_000090590</name>
</gene>
<keyword evidence="5" id="KW-0472">Membrane</keyword>
<dbReference type="GO" id="GO:0008270">
    <property type="term" value="F:zinc ion binding"/>
    <property type="evidence" value="ECO:0007669"/>
    <property type="project" value="UniProtKB-KW"/>
</dbReference>
<dbReference type="Pfam" id="PF12906">
    <property type="entry name" value="RINGv"/>
    <property type="match status" value="1"/>
</dbReference>
<dbReference type="Gene3D" id="3.30.40.10">
    <property type="entry name" value="Zinc/RING finger domain, C3HC4 (zinc finger)"/>
    <property type="match status" value="1"/>
</dbReference>
<proteinExistence type="predicted"/>
<feature type="compositionally biased region" description="Gly residues" evidence="4">
    <location>
        <begin position="428"/>
        <end position="437"/>
    </location>
</feature>
<organism evidence="7 8">
    <name type="scientific">Klebsormidium nitens</name>
    <name type="common">Green alga</name>
    <name type="synonym">Ulothrix nitens</name>
    <dbReference type="NCBI Taxonomy" id="105231"/>
    <lineage>
        <taxon>Eukaryota</taxon>
        <taxon>Viridiplantae</taxon>
        <taxon>Streptophyta</taxon>
        <taxon>Klebsormidiophyceae</taxon>
        <taxon>Klebsormidiales</taxon>
        <taxon>Klebsormidiaceae</taxon>
        <taxon>Klebsormidium</taxon>
    </lineage>
</organism>
<feature type="transmembrane region" description="Helical" evidence="5">
    <location>
        <begin position="260"/>
        <end position="279"/>
    </location>
</feature>
<dbReference type="CDD" id="cd16495">
    <property type="entry name" value="RING_CH-C4HC3_MARCH"/>
    <property type="match status" value="1"/>
</dbReference>
<feature type="domain" description="RING-CH-type" evidence="6">
    <location>
        <begin position="157"/>
        <end position="218"/>
    </location>
</feature>
<protein>
    <submittedName>
        <fullName evidence="7">Zinc finger RING-CH-type domain containing protein</fullName>
    </submittedName>
</protein>
<reference evidence="7 8" key="1">
    <citation type="journal article" date="2014" name="Nat. Commun.">
        <title>Klebsormidium flaccidum genome reveals primary factors for plant terrestrial adaptation.</title>
        <authorList>
            <person name="Hori K."/>
            <person name="Maruyama F."/>
            <person name="Fujisawa T."/>
            <person name="Togashi T."/>
            <person name="Yamamoto N."/>
            <person name="Seo M."/>
            <person name="Sato S."/>
            <person name="Yamada T."/>
            <person name="Mori H."/>
            <person name="Tajima N."/>
            <person name="Moriyama T."/>
            <person name="Ikeuchi M."/>
            <person name="Watanabe M."/>
            <person name="Wada H."/>
            <person name="Kobayashi K."/>
            <person name="Saito M."/>
            <person name="Masuda T."/>
            <person name="Sasaki-Sekimoto Y."/>
            <person name="Mashiguchi K."/>
            <person name="Awai K."/>
            <person name="Shimojima M."/>
            <person name="Masuda S."/>
            <person name="Iwai M."/>
            <person name="Nobusawa T."/>
            <person name="Narise T."/>
            <person name="Kondo S."/>
            <person name="Saito H."/>
            <person name="Sato R."/>
            <person name="Murakawa M."/>
            <person name="Ihara Y."/>
            <person name="Oshima-Yamada Y."/>
            <person name="Ohtaka K."/>
            <person name="Satoh M."/>
            <person name="Sonobe K."/>
            <person name="Ishii M."/>
            <person name="Ohtani R."/>
            <person name="Kanamori-Sato M."/>
            <person name="Honoki R."/>
            <person name="Miyazaki D."/>
            <person name="Mochizuki H."/>
            <person name="Umetsu J."/>
            <person name="Higashi K."/>
            <person name="Shibata D."/>
            <person name="Kamiya Y."/>
            <person name="Sato N."/>
            <person name="Nakamura Y."/>
            <person name="Tabata S."/>
            <person name="Ida S."/>
            <person name="Kurokawa K."/>
            <person name="Ohta H."/>
        </authorList>
    </citation>
    <scope>NUCLEOTIDE SEQUENCE [LARGE SCALE GENOMIC DNA]</scope>
    <source>
        <strain evidence="7 8">NIES-2285</strain>
    </source>
</reference>
<dbReference type="EMBL" id="DF236958">
    <property type="protein sequence ID" value="GAQ78213.1"/>
    <property type="molecule type" value="Genomic_DNA"/>
</dbReference>
<evidence type="ECO:0000313" key="7">
    <source>
        <dbReference type="EMBL" id="GAQ78213.1"/>
    </source>
</evidence>
<dbReference type="AlphaFoldDB" id="A0A1Y1HJX0"/>
<evidence type="ECO:0000256" key="3">
    <source>
        <dbReference type="ARBA" id="ARBA00022833"/>
    </source>
</evidence>
<feature type="compositionally biased region" description="Basic and acidic residues" evidence="4">
    <location>
        <begin position="392"/>
        <end position="405"/>
    </location>
</feature>
<dbReference type="SMART" id="SM00744">
    <property type="entry name" value="RINGv"/>
    <property type="match status" value="1"/>
</dbReference>
<dbReference type="SUPFAM" id="SSF57850">
    <property type="entry name" value="RING/U-box"/>
    <property type="match status" value="1"/>
</dbReference>
<keyword evidence="2" id="KW-0863">Zinc-finger</keyword>
<feature type="region of interest" description="Disordered" evidence="4">
    <location>
        <begin position="392"/>
        <end position="437"/>
    </location>
</feature>
<dbReference type="PANTHER" id="PTHR46158:SF1">
    <property type="entry name" value="RING_U-BOX SUPERFAMILY PROTEIN"/>
    <property type="match status" value="1"/>
</dbReference>
<evidence type="ECO:0000313" key="8">
    <source>
        <dbReference type="Proteomes" id="UP000054558"/>
    </source>
</evidence>
<feature type="transmembrane region" description="Helical" evidence="5">
    <location>
        <begin position="337"/>
        <end position="360"/>
    </location>
</feature>
<evidence type="ECO:0000256" key="5">
    <source>
        <dbReference type="SAM" id="Phobius"/>
    </source>
</evidence>
<dbReference type="Proteomes" id="UP000054558">
    <property type="component" value="Unassembled WGS sequence"/>
</dbReference>
<dbReference type="OrthoDB" id="435038at2759"/>
<dbReference type="OMA" id="RSHIWAY"/>
<keyword evidence="5" id="KW-0812">Transmembrane</keyword>